<dbReference type="SMART" id="SM00744">
    <property type="entry name" value="RINGv"/>
    <property type="match status" value="1"/>
</dbReference>
<dbReference type="STRING" id="225164.V4B559"/>
<feature type="transmembrane region" description="Helical" evidence="10">
    <location>
        <begin position="84"/>
        <end position="105"/>
    </location>
</feature>
<name>V4B559_LOTGI</name>
<evidence type="ECO:0000256" key="5">
    <source>
        <dbReference type="ARBA" id="ARBA00022771"/>
    </source>
</evidence>
<evidence type="ECO:0000256" key="6">
    <source>
        <dbReference type="ARBA" id="ARBA00022786"/>
    </source>
</evidence>
<evidence type="ECO:0000256" key="7">
    <source>
        <dbReference type="ARBA" id="ARBA00022833"/>
    </source>
</evidence>
<evidence type="ECO:0000256" key="3">
    <source>
        <dbReference type="ARBA" id="ARBA00022692"/>
    </source>
</evidence>
<dbReference type="Gene3D" id="3.30.40.10">
    <property type="entry name" value="Zinc/RING finger domain, C3HC4 (zinc finger)"/>
    <property type="match status" value="1"/>
</dbReference>
<dbReference type="OMA" id="ICHEGNN"/>
<dbReference type="Proteomes" id="UP000030746">
    <property type="component" value="Unassembled WGS sequence"/>
</dbReference>
<evidence type="ECO:0000256" key="9">
    <source>
        <dbReference type="ARBA" id="ARBA00023136"/>
    </source>
</evidence>
<dbReference type="CTD" id="20251797"/>
<organism evidence="12 13">
    <name type="scientific">Lottia gigantea</name>
    <name type="common">Giant owl limpet</name>
    <dbReference type="NCBI Taxonomy" id="225164"/>
    <lineage>
        <taxon>Eukaryota</taxon>
        <taxon>Metazoa</taxon>
        <taxon>Spiralia</taxon>
        <taxon>Lophotrochozoa</taxon>
        <taxon>Mollusca</taxon>
        <taxon>Gastropoda</taxon>
        <taxon>Patellogastropoda</taxon>
        <taxon>Lottioidea</taxon>
        <taxon>Lottiidae</taxon>
        <taxon>Lottia</taxon>
    </lineage>
</organism>
<dbReference type="InterPro" id="IPR011016">
    <property type="entry name" value="Znf_RING-CH"/>
</dbReference>
<dbReference type="GO" id="GO:0016020">
    <property type="term" value="C:membrane"/>
    <property type="evidence" value="ECO:0007669"/>
    <property type="project" value="UniProtKB-SubCell"/>
</dbReference>
<evidence type="ECO:0000313" key="12">
    <source>
        <dbReference type="EMBL" id="ESP05643.1"/>
    </source>
</evidence>
<evidence type="ECO:0000256" key="10">
    <source>
        <dbReference type="SAM" id="Phobius"/>
    </source>
</evidence>
<dbReference type="GO" id="GO:0004842">
    <property type="term" value="F:ubiquitin-protein transferase activity"/>
    <property type="evidence" value="ECO:0007669"/>
    <property type="project" value="TreeGrafter"/>
</dbReference>
<accession>V4B559</accession>
<evidence type="ECO:0000313" key="13">
    <source>
        <dbReference type="Proteomes" id="UP000030746"/>
    </source>
</evidence>
<evidence type="ECO:0000256" key="4">
    <source>
        <dbReference type="ARBA" id="ARBA00022723"/>
    </source>
</evidence>
<feature type="transmembrane region" description="Helical" evidence="10">
    <location>
        <begin position="117"/>
        <end position="137"/>
    </location>
</feature>
<keyword evidence="13" id="KW-1185">Reference proteome</keyword>
<dbReference type="AlphaFoldDB" id="V4B559"/>
<keyword evidence="5" id="KW-0863">Zinc-finger</keyword>
<keyword evidence="3 10" id="KW-0812">Transmembrane</keyword>
<keyword evidence="8 10" id="KW-1133">Transmembrane helix</keyword>
<feature type="domain" description="RING-CH-type" evidence="11">
    <location>
        <begin position="1"/>
        <end position="58"/>
    </location>
</feature>
<keyword evidence="6" id="KW-0833">Ubl conjugation pathway</keyword>
<evidence type="ECO:0000259" key="11">
    <source>
        <dbReference type="PROSITE" id="PS51292"/>
    </source>
</evidence>
<keyword evidence="7" id="KW-0862">Zinc</keyword>
<protein>
    <recommendedName>
        <fullName evidence="11">RING-CH-type domain-containing protein</fullName>
    </recommendedName>
</protein>
<evidence type="ECO:0000256" key="8">
    <source>
        <dbReference type="ARBA" id="ARBA00022989"/>
    </source>
</evidence>
<dbReference type="GeneID" id="20251797"/>
<reference evidence="12 13" key="1">
    <citation type="journal article" date="2013" name="Nature">
        <title>Insights into bilaterian evolution from three spiralian genomes.</title>
        <authorList>
            <person name="Simakov O."/>
            <person name="Marletaz F."/>
            <person name="Cho S.J."/>
            <person name="Edsinger-Gonzales E."/>
            <person name="Havlak P."/>
            <person name="Hellsten U."/>
            <person name="Kuo D.H."/>
            <person name="Larsson T."/>
            <person name="Lv J."/>
            <person name="Arendt D."/>
            <person name="Savage R."/>
            <person name="Osoegawa K."/>
            <person name="de Jong P."/>
            <person name="Grimwood J."/>
            <person name="Chapman J.A."/>
            <person name="Shapiro H."/>
            <person name="Aerts A."/>
            <person name="Otillar R.P."/>
            <person name="Terry A.Y."/>
            <person name="Boore J.L."/>
            <person name="Grigoriev I.V."/>
            <person name="Lindberg D.R."/>
            <person name="Seaver E.C."/>
            <person name="Weisblat D.A."/>
            <person name="Putnam N.H."/>
            <person name="Rokhsar D.S."/>
        </authorList>
    </citation>
    <scope>NUCLEOTIDE SEQUENCE [LARGE SCALE GENOMIC DNA]</scope>
</reference>
<dbReference type="OrthoDB" id="273089at2759"/>
<keyword evidence="9 10" id="KW-0472">Membrane</keyword>
<sequence length="159" mass="18417">SENGICRICHEGDGNEELVAPCYCAGSVGALHLTCLERWLGTSNTTRCEICQYQFKVERQSRSFWQFLRHPSVTADRRNMMCDVVCFLILTPLTGISAFLCMMGVQHYAQWDGRWEVPGLAMLTCCLLVIYTIWCCVAMRHHYKVCREWQNQNQIIKIR</sequence>
<evidence type="ECO:0000256" key="1">
    <source>
        <dbReference type="ARBA" id="ARBA00004141"/>
    </source>
</evidence>
<dbReference type="GO" id="GO:0008270">
    <property type="term" value="F:zinc ion binding"/>
    <property type="evidence" value="ECO:0007669"/>
    <property type="project" value="UniProtKB-KW"/>
</dbReference>
<dbReference type="RefSeq" id="XP_009044188.1">
    <property type="nucleotide sequence ID" value="XM_009045940.1"/>
</dbReference>
<dbReference type="PANTHER" id="PTHR46065:SF3">
    <property type="entry name" value="FI20425P1"/>
    <property type="match status" value="1"/>
</dbReference>
<feature type="non-terminal residue" evidence="12">
    <location>
        <position position="1"/>
    </location>
</feature>
<dbReference type="Pfam" id="PF12906">
    <property type="entry name" value="RINGv"/>
    <property type="match status" value="1"/>
</dbReference>
<dbReference type="PANTHER" id="PTHR46065">
    <property type="entry name" value="E3 UBIQUITIN-PROTEIN LIGASE MARCH 2/3 FAMILY MEMBER"/>
    <property type="match status" value="1"/>
</dbReference>
<keyword evidence="2" id="KW-0808">Transferase</keyword>
<feature type="non-terminal residue" evidence="12">
    <location>
        <position position="159"/>
    </location>
</feature>
<dbReference type="GO" id="GO:0016567">
    <property type="term" value="P:protein ubiquitination"/>
    <property type="evidence" value="ECO:0007669"/>
    <property type="project" value="TreeGrafter"/>
</dbReference>
<gene>
    <name evidence="12" type="ORF">LOTGIDRAFT_66924</name>
</gene>
<dbReference type="EMBL" id="KB199650">
    <property type="protein sequence ID" value="ESP05643.1"/>
    <property type="molecule type" value="Genomic_DNA"/>
</dbReference>
<dbReference type="KEGG" id="lgi:LOTGIDRAFT_66924"/>
<proteinExistence type="predicted"/>
<comment type="subcellular location">
    <subcellularLocation>
        <location evidence="1">Membrane</location>
        <topology evidence="1">Multi-pass membrane protein</topology>
    </subcellularLocation>
</comment>
<dbReference type="HOGENOM" id="CLU_096532_1_1_1"/>
<keyword evidence="4" id="KW-0479">Metal-binding</keyword>
<evidence type="ECO:0000256" key="2">
    <source>
        <dbReference type="ARBA" id="ARBA00022679"/>
    </source>
</evidence>
<dbReference type="SUPFAM" id="SSF57850">
    <property type="entry name" value="RING/U-box"/>
    <property type="match status" value="1"/>
</dbReference>
<dbReference type="PROSITE" id="PS51292">
    <property type="entry name" value="ZF_RING_CH"/>
    <property type="match status" value="1"/>
</dbReference>
<dbReference type="InterPro" id="IPR013083">
    <property type="entry name" value="Znf_RING/FYVE/PHD"/>
</dbReference>